<feature type="region of interest" description="Disordered" evidence="1">
    <location>
        <begin position="490"/>
        <end position="529"/>
    </location>
</feature>
<dbReference type="AlphaFoldDB" id="A0AAV9HIS2"/>
<name>A0AAV9HIS2_9PEZI</name>
<proteinExistence type="predicted"/>
<comment type="caution">
    <text evidence="3">The sequence shown here is derived from an EMBL/GenBank/DDBJ whole genome shotgun (WGS) entry which is preliminary data.</text>
</comment>
<feature type="transmembrane region" description="Helical" evidence="2">
    <location>
        <begin position="348"/>
        <end position="372"/>
    </location>
</feature>
<keyword evidence="4" id="KW-1185">Reference proteome</keyword>
<keyword evidence="2" id="KW-0812">Transmembrane</keyword>
<evidence type="ECO:0000313" key="4">
    <source>
        <dbReference type="Proteomes" id="UP001321749"/>
    </source>
</evidence>
<keyword evidence="2" id="KW-1133">Transmembrane helix</keyword>
<accession>A0AAV9HIS2</accession>
<evidence type="ECO:0000313" key="3">
    <source>
        <dbReference type="EMBL" id="KAK4460467.1"/>
    </source>
</evidence>
<feature type="region of interest" description="Disordered" evidence="1">
    <location>
        <begin position="378"/>
        <end position="399"/>
    </location>
</feature>
<keyword evidence="2" id="KW-0472">Membrane</keyword>
<evidence type="ECO:0000256" key="2">
    <source>
        <dbReference type="SAM" id="Phobius"/>
    </source>
</evidence>
<feature type="region of interest" description="Disordered" evidence="1">
    <location>
        <begin position="415"/>
        <end position="451"/>
    </location>
</feature>
<reference evidence="3" key="1">
    <citation type="journal article" date="2023" name="Mol. Phylogenet. Evol.">
        <title>Genome-scale phylogeny and comparative genomics of the fungal order Sordariales.</title>
        <authorList>
            <person name="Hensen N."/>
            <person name="Bonometti L."/>
            <person name="Westerberg I."/>
            <person name="Brannstrom I.O."/>
            <person name="Guillou S."/>
            <person name="Cros-Aarteil S."/>
            <person name="Calhoun S."/>
            <person name="Haridas S."/>
            <person name="Kuo A."/>
            <person name="Mondo S."/>
            <person name="Pangilinan J."/>
            <person name="Riley R."/>
            <person name="LaButti K."/>
            <person name="Andreopoulos B."/>
            <person name="Lipzen A."/>
            <person name="Chen C."/>
            <person name="Yan M."/>
            <person name="Daum C."/>
            <person name="Ng V."/>
            <person name="Clum A."/>
            <person name="Steindorff A."/>
            <person name="Ohm R.A."/>
            <person name="Martin F."/>
            <person name="Silar P."/>
            <person name="Natvig D.O."/>
            <person name="Lalanne C."/>
            <person name="Gautier V."/>
            <person name="Ament-Velasquez S.L."/>
            <person name="Kruys A."/>
            <person name="Hutchinson M.I."/>
            <person name="Powell A.J."/>
            <person name="Barry K."/>
            <person name="Miller A.N."/>
            <person name="Grigoriev I.V."/>
            <person name="Debuchy R."/>
            <person name="Gladieux P."/>
            <person name="Hiltunen Thoren M."/>
            <person name="Johannesson H."/>
        </authorList>
    </citation>
    <scope>NUCLEOTIDE SEQUENCE</scope>
    <source>
        <strain evidence="3">PSN324</strain>
    </source>
</reference>
<dbReference type="Proteomes" id="UP001321749">
    <property type="component" value="Unassembled WGS sequence"/>
</dbReference>
<reference evidence="3" key="2">
    <citation type="submission" date="2023-06" db="EMBL/GenBank/DDBJ databases">
        <authorList>
            <consortium name="Lawrence Berkeley National Laboratory"/>
            <person name="Mondo S.J."/>
            <person name="Hensen N."/>
            <person name="Bonometti L."/>
            <person name="Westerberg I."/>
            <person name="Brannstrom I.O."/>
            <person name="Guillou S."/>
            <person name="Cros-Aarteil S."/>
            <person name="Calhoun S."/>
            <person name="Haridas S."/>
            <person name="Kuo A."/>
            <person name="Pangilinan J."/>
            <person name="Riley R."/>
            <person name="Labutti K."/>
            <person name="Andreopoulos B."/>
            <person name="Lipzen A."/>
            <person name="Chen C."/>
            <person name="Yanf M."/>
            <person name="Daum C."/>
            <person name="Ng V."/>
            <person name="Clum A."/>
            <person name="Steindorff A."/>
            <person name="Ohm R."/>
            <person name="Martin F."/>
            <person name="Silar P."/>
            <person name="Natvig D."/>
            <person name="Lalanne C."/>
            <person name="Gautier V."/>
            <person name="Ament-Velasquez S.L."/>
            <person name="Kruys A."/>
            <person name="Hutchinson M.I."/>
            <person name="Powell A.J."/>
            <person name="Barry K."/>
            <person name="Miller A.N."/>
            <person name="Grigoriev I.V."/>
            <person name="Debuchy R."/>
            <person name="Gladieux P."/>
            <person name="Thoren M.H."/>
            <person name="Johannesson H."/>
        </authorList>
    </citation>
    <scope>NUCLEOTIDE SEQUENCE</scope>
    <source>
        <strain evidence="3">PSN324</strain>
    </source>
</reference>
<evidence type="ECO:0000256" key="1">
    <source>
        <dbReference type="SAM" id="MobiDB-lite"/>
    </source>
</evidence>
<protein>
    <submittedName>
        <fullName evidence="3">Uncharacterized protein</fullName>
    </submittedName>
</protein>
<feature type="compositionally biased region" description="Gly residues" evidence="1">
    <location>
        <begin position="500"/>
        <end position="509"/>
    </location>
</feature>
<sequence length="541" mass="55407">MAATLLARGMMPLPTPISTIMTPPFRVLGRQFSNTTVITLGGPTTEETTAEATTTAALAGPSKCSNFDATQTCSSKGDYGSCLARSGEAYCRCNNGVQYLRCVSSAIATSSCSGIVQDWDSFETSWLLGSCSAPPSSVMVQLPQPTTVTLSLAPVTLTTPPAPITQLPPPVVTSIAYQPSSGGKLLEGDCSSTSFSMVDAGDMVFYAPIVGCNAARPECCPWVASGKAMATATGPSEDQINRVAAAAGQFPKPENGQLSLLPKCPNDYYSVSGLCCPNGYFKFTRPVASQTPCFSSLSAAAIPPVVTVGDPGVPTDTNRPTSALVNIAMAMSYDVEPEPSSSGLSKGAVIGIGIGSGILFILLAALAACLILRARKNRRRRQPVPQSVQENPFADAPGFGGGVVDPSYAHGGQGMTYKSGYHAPPGSPPPVPSRTGGGPSQGPGMGGYAPTVSSARYTPTVVSAAYSDLPGGQSAQVQNVQHQQGQQQFGNSAWAESGHGQAGYGGAAGGEHTRGYSEGAVSGHSRGYSGDVGQAGYRGVF</sequence>
<feature type="compositionally biased region" description="Gly residues" evidence="1">
    <location>
        <begin position="435"/>
        <end position="447"/>
    </location>
</feature>
<gene>
    <name evidence="3" type="ORF">QBC42DRAFT_298538</name>
</gene>
<dbReference type="EMBL" id="MU865011">
    <property type="protein sequence ID" value="KAK4460467.1"/>
    <property type="molecule type" value="Genomic_DNA"/>
</dbReference>
<organism evidence="3 4">
    <name type="scientific">Cladorrhinum samala</name>
    <dbReference type="NCBI Taxonomy" id="585594"/>
    <lineage>
        <taxon>Eukaryota</taxon>
        <taxon>Fungi</taxon>
        <taxon>Dikarya</taxon>
        <taxon>Ascomycota</taxon>
        <taxon>Pezizomycotina</taxon>
        <taxon>Sordariomycetes</taxon>
        <taxon>Sordariomycetidae</taxon>
        <taxon>Sordariales</taxon>
        <taxon>Podosporaceae</taxon>
        <taxon>Cladorrhinum</taxon>
    </lineage>
</organism>